<dbReference type="GO" id="GO:0005975">
    <property type="term" value="P:carbohydrate metabolic process"/>
    <property type="evidence" value="ECO:0007669"/>
    <property type="project" value="InterPro"/>
</dbReference>
<reference evidence="1 2" key="1">
    <citation type="journal article" date="2016" name="Mol. Biol. Evol.">
        <title>Comparative Genomics of Early-Diverging Mushroom-Forming Fungi Provides Insights into the Origins of Lignocellulose Decay Capabilities.</title>
        <authorList>
            <person name="Nagy L.G."/>
            <person name="Riley R."/>
            <person name="Tritt A."/>
            <person name="Adam C."/>
            <person name="Daum C."/>
            <person name="Floudas D."/>
            <person name="Sun H."/>
            <person name="Yadav J.S."/>
            <person name="Pangilinan J."/>
            <person name="Larsson K.H."/>
            <person name="Matsuura K."/>
            <person name="Barry K."/>
            <person name="Labutti K."/>
            <person name="Kuo R."/>
            <person name="Ohm R.A."/>
            <person name="Bhattacharya S.S."/>
            <person name="Shirouzu T."/>
            <person name="Yoshinaga Y."/>
            <person name="Martin F.M."/>
            <person name="Grigoriev I.V."/>
            <person name="Hibbett D.S."/>
        </authorList>
    </citation>
    <scope>NUCLEOTIDE SEQUENCE [LARGE SCALE GENOMIC DNA]</scope>
    <source>
        <strain evidence="1 2">HHB12029</strain>
    </source>
</reference>
<dbReference type="PRINTS" id="PR00845">
    <property type="entry name" value="GLHYDRLASE52"/>
</dbReference>
<dbReference type="SUPFAM" id="SSF48208">
    <property type="entry name" value="Six-hairpin glycosidases"/>
    <property type="match status" value="1"/>
</dbReference>
<dbReference type="InterPro" id="IPR000852">
    <property type="entry name" value="Glyco_hydro_52"/>
</dbReference>
<evidence type="ECO:0000313" key="2">
    <source>
        <dbReference type="Proteomes" id="UP000077266"/>
    </source>
</evidence>
<accession>A0A165NRX8</accession>
<keyword evidence="2" id="KW-1185">Reference proteome</keyword>
<organism evidence="1 2">
    <name type="scientific">Exidia glandulosa HHB12029</name>
    <dbReference type="NCBI Taxonomy" id="1314781"/>
    <lineage>
        <taxon>Eukaryota</taxon>
        <taxon>Fungi</taxon>
        <taxon>Dikarya</taxon>
        <taxon>Basidiomycota</taxon>
        <taxon>Agaricomycotina</taxon>
        <taxon>Agaricomycetes</taxon>
        <taxon>Auriculariales</taxon>
        <taxon>Exidiaceae</taxon>
        <taxon>Exidia</taxon>
    </lineage>
</organism>
<dbReference type="Pfam" id="PF03512">
    <property type="entry name" value="Glyco_hydro_52"/>
    <property type="match status" value="1"/>
</dbReference>
<protein>
    <submittedName>
        <fullName evidence="1">Beta-xylosidase</fullName>
    </submittedName>
</protein>
<name>A0A165NRX8_EXIGL</name>
<dbReference type="GO" id="GO:0009044">
    <property type="term" value="F:xylan 1,4-beta-xylosidase activity"/>
    <property type="evidence" value="ECO:0007669"/>
    <property type="project" value="InterPro"/>
</dbReference>
<dbReference type="InParanoid" id="A0A165NRX8"/>
<evidence type="ECO:0000313" key="1">
    <source>
        <dbReference type="EMBL" id="KZW01134.1"/>
    </source>
</evidence>
<dbReference type="OrthoDB" id="2310373at2759"/>
<sequence>MDKVFYNAQHSPIGAFASFTLGEKGPKGGFGLEIGKPADQNVYIALQSATEAGRFDFLPFFGAADGSLANYTAADIARQDNLVRTFEDEEITREYTLTTDTWRAGDLTFSIVSPVLSIPDPATASDAELQDVLLPAVFVELSVDNTKGKSARRVAFGFGSTDSQKDYALHYLRHHHGELNVLNGVGQGRNLALVALNGKVGARVGFDLEAILLPNEEPTTSLGGCAALVSSVPAGEKTTLRFAVCFHREGIVTTGLDASYLYTRWWKSARDVAKYALKHHERLVDLWRVPSTALLKSPKLTDDQLYQLVHTIHSYYGSTQLLQLVDGTPFWIVNEGEYRMINTLDLVIDHCFFELTMNPWTVKNNLDAYANTHSYYDKVRDPANAKVLLDGGVSFTHDMGVANHISPPGHSVYERPDLTDCFSYMTCEQLTNWILTSSMYVSHTQDKEFVSRRLSLFKDCLASLANRDHPDPQKRTGVMQCNAARTGGGAEITTYDSLDASLGQATENAYIGGKCWASYLALEKLLADAGDTSLASLARDQAARAAATITGSVDPKTGLLPAIMHLDPPHPARIIPAIEALVYPRFTGREDALAEDGPYGAYVKALGVHLHEVLKPGVCLFDSGAWKLSSTSTNSWLSKTYLCQYVARAILNTPQDPKADRAHVEWLTDREKNNSYWAWSDQIIDHIAQGSKYYPRGVTSILWCMESSK</sequence>
<dbReference type="Proteomes" id="UP000077266">
    <property type="component" value="Unassembled WGS sequence"/>
</dbReference>
<proteinExistence type="predicted"/>
<dbReference type="AlphaFoldDB" id="A0A165NRX8"/>
<gene>
    <name evidence="1" type="ORF">EXIGLDRAFT_761143</name>
</gene>
<dbReference type="InterPro" id="IPR008928">
    <property type="entry name" value="6-hairpin_glycosidase_sf"/>
</dbReference>
<dbReference type="EMBL" id="KV425896">
    <property type="protein sequence ID" value="KZW01134.1"/>
    <property type="molecule type" value="Genomic_DNA"/>
</dbReference>